<evidence type="ECO:0000313" key="6">
    <source>
        <dbReference type="Proteomes" id="UP000002630"/>
    </source>
</evidence>
<keyword evidence="4" id="KW-0732">Signal</keyword>
<gene>
    <name evidence="5" type="ORF">Esi_0056_0022</name>
</gene>
<protein>
    <submittedName>
        <fullName evidence="5">S-adenosylmethionine-dependent methyltransferase</fullName>
    </submittedName>
</protein>
<dbReference type="Pfam" id="PF03602">
    <property type="entry name" value="Cons_hypoth95"/>
    <property type="match status" value="1"/>
</dbReference>
<dbReference type="OrthoDB" id="3548at2759"/>
<dbReference type="CDD" id="cd02440">
    <property type="entry name" value="AdoMet_MTases"/>
    <property type="match status" value="1"/>
</dbReference>
<evidence type="ECO:0000256" key="3">
    <source>
        <dbReference type="SAM" id="MobiDB-lite"/>
    </source>
</evidence>
<evidence type="ECO:0000256" key="4">
    <source>
        <dbReference type="SAM" id="SignalP"/>
    </source>
</evidence>
<dbReference type="STRING" id="2880.D8LPW9"/>
<dbReference type="Gene3D" id="3.40.50.150">
    <property type="entry name" value="Vaccinia Virus protein VP39"/>
    <property type="match status" value="1"/>
</dbReference>
<dbReference type="GO" id="GO:0031167">
    <property type="term" value="P:rRNA methylation"/>
    <property type="evidence" value="ECO:0007669"/>
    <property type="project" value="InterPro"/>
</dbReference>
<name>D8LPW9_ECTSI</name>
<feature type="compositionally biased region" description="Low complexity" evidence="3">
    <location>
        <begin position="63"/>
        <end position="75"/>
    </location>
</feature>
<dbReference type="PANTHER" id="PTHR43542:SF1">
    <property type="entry name" value="METHYLTRANSFERASE"/>
    <property type="match status" value="1"/>
</dbReference>
<feature type="chain" id="PRO_5003117415" evidence="4">
    <location>
        <begin position="17"/>
        <end position="363"/>
    </location>
</feature>
<evidence type="ECO:0000313" key="5">
    <source>
        <dbReference type="EMBL" id="CBN74861.1"/>
    </source>
</evidence>
<dbReference type="SUPFAM" id="SSF53335">
    <property type="entry name" value="S-adenosyl-L-methionine-dependent methyltransferases"/>
    <property type="match status" value="1"/>
</dbReference>
<evidence type="ECO:0000256" key="2">
    <source>
        <dbReference type="ARBA" id="ARBA00022679"/>
    </source>
</evidence>
<dbReference type="AlphaFoldDB" id="D8LPW9"/>
<keyword evidence="6" id="KW-1185">Reference proteome</keyword>
<dbReference type="GO" id="GO:0008168">
    <property type="term" value="F:methyltransferase activity"/>
    <property type="evidence" value="ECO:0007669"/>
    <property type="project" value="UniProtKB-KW"/>
</dbReference>
<feature type="region of interest" description="Disordered" evidence="3">
    <location>
        <begin position="63"/>
        <end position="141"/>
    </location>
</feature>
<dbReference type="eggNOG" id="ENOG502QSWU">
    <property type="taxonomic scope" value="Eukaryota"/>
</dbReference>
<keyword evidence="1 5" id="KW-0489">Methyltransferase</keyword>
<accession>D8LPW9</accession>
<feature type="signal peptide" evidence="4">
    <location>
        <begin position="1"/>
        <end position="16"/>
    </location>
</feature>
<dbReference type="Proteomes" id="UP000002630">
    <property type="component" value="Linkage Group LG10"/>
</dbReference>
<evidence type="ECO:0000256" key="1">
    <source>
        <dbReference type="ARBA" id="ARBA00022603"/>
    </source>
</evidence>
<sequence length="363" mass="39326">MMIAAQALLALTESRAFLLQPPISPPPTHSSRFNHFSSNSARRAPVAATHCLTASSARTARTAIHAAAAKSRSSSGGRQGDDESFAEDQRYRRKARGANLRRDDTGLPSEKIYAPRQSAYGTPTVGGTGRPGKVRPQGEEREVSINNAARLKVAGGIAKGRRLESPDVFLRPMMAKVKEALFSTLMGFGVFETEDARFLDLFSGSGSVGIEALSRGAGHATFVDFAKDCCDVCLRNANLCGFSDQAKAVKGDVMDVLYNPRRYGLDAPFDVITVTPPYEEVVYTELVKALSVSDLVAQDTLVVIEYPVELGCMPHAIGDGTMVGLRNRRYGRTVVGVWVYLPSGQFGDMLDSRPEEFVSIKKK</sequence>
<dbReference type="InterPro" id="IPR029063">
    <property type="entry name" value="SAM-dependent_MTases_sf"/>
</dbReference>
<keyword evidence="2" id="KW-0808">Transferase</keyword>
<dbReference type="EMBL" id="FN648774">
    <property type="protein sequence ID" value="CBN74861.1"/>
    <property type="molecule type" value="Genomic_DNA"/>
</dbReference>
<dbReference type="EMBL" id="FN649735">
    <property type="protein sequence ID" value="CBN74861.1"/>
    <property type="molecule type" value="Genomic_DNA"/>
</dbReference>
<dbReference type="InterPro" id="IPR004398">
    <property type="entry name" value="RNA_MeTrfase_RsmD"/>
</dbReference>
<proteinExistence type="predicted"/>
<organism evidence="5 6">
    <name type="scientific">Ectocarpus siliculosus</name>
    <name type="common">Brown alga</name>
    <name type="synonym">Conferva siliculosa</name>
    <dbReference type="NCBI Taxonomy" id="2880"/>
    <lineage>
        <taxon>Eukaryota</taxon>
        <taxon>Sar</taxon>
        <taxon>Stramenopiles</taxon>
        <taxon>Ochrophyta</taxon>
        <taxon>PX clade</taxon>
        <taxon>Phaeophyceae</taxon>
        <taxon>Ectocarpales</taxon>
        <taxon>Ectocarpaceae</taxon>
        <taxon>Ectocarpus</taxon>
    </lineage>
</organism>
<dbReference type="InParanoid" id="D8LPW9"/>
<dbReference type="OMA" id="THCLTAS"/>
<dbReference type="PANTHER" id="PTHR43542">
    <property type="entry name" value="METHYLTRANSFERASE"/>
    <property type="match status" value="1"/>
</dbReference>
<reference evidence="5 6" key="1">
    <citation type="journal article" date="2010" name="Nature">
        <title>The Ectocarpus genome and the independent evolution of multicellularity in brown algae.</title>
        <authorList>
            <person name="Cock J.M."/>
            <person name="Sterck L."/>
            <person name="Rouze P."/>
            <person name="Scornet D."/>
            <person name="Allen A.E."/>
            <person name="Amoutzias G."/>
            <person name="Anthouard V."/>
            <person name="Artiguenave F."/>
            <person name="Aury J.M."/>
            <person name="Badger J.H."/>
            <person name="Beszteri B."/>
            <person name="Billiau K."/>
            <person name="Bonnet E."/>
            <person name="Bothwell J.H."/>
            <person name="Bowler C."/>
            <person name="Boyen C."/>
            <person name="Brownlee C."/>
            <person name="Carrano C.J."/>
            <person name="Charrier B."/>
            <person name="Cho G.Y."/>
            <person name="Coelho S.M."/>
            <person name="Collen J."/>
            <person name="Corre E."/>
            <person name="Da Silva C."/>
            <person name="Delage L."/>
            <person name="Delaroque N."/>
            <person name="Dittami S.M."/>
            <person name="Doulbeau S."/>
            <person name="Elias M."/>
            <person name="Farnham G."/>
            <person name="Gachon C.M."/>
            <person name="Gschloessl B."/>
            <person name="Heesch S."/>
            <person name="Jabbari K."/>
            <person name="Jubin C."/>
            <person name="Kawai H."/>
            <person name="Kimura K."/>
            <person name="Kloareg B."/>
            <person name="Kupper F.C."/>
            <person name="Lang D."/>
            <person name="Le Bail A."/>
            <person name="Leblanc C."/>
            <person name="Lerouge P."/>
            <person name="Lohr M."/>
            <person name="Lopez P.J."/>
            <person name="Martens C."/>
            <person name="Maumus F."/>
            <person name="Michel G."/>
            <person name="Miranda-Saavedra D."/>
            <person name="Morales J."/>
            <person name="Moreau H."/>
            <person name="Motomura T."/>
            <person name="Nagasato C."/>
            <person name="Napoli C.A."/>
            <person name="Nelson D.R."/>
            <person name="Nyvall-Collen P."/>
            <person name="Peters A.F."/>
            <person name="Pommier C."/>
            <person name="Potin P."/>
            <person name="Poulain J."/>
            <person name="Quesneville H."/>
            <person name="Read B."/>
            <person name="Rensing S.A."/>
            <person name="Ritter A."/>
            <person name="Rousvoal S."/>
            <person name="Samanta M."/>
            <person name="Samson G."/>
            <person name="Schroeder D.C."/>
            <person name="Segurens B."/>
            <person name="Strittmatter M."/>
            <person name="Tonon T."/>
            <person name="Tregear J.W."/>
            <person name="Valentin K."/>
            <person name="von Dassow P."/>
            <person name="Yamagishi T."/>
            <person name="Van de Peer Y."/>
            <person name="Wincker P."/>
        </authorList>
    </citation>
    <scope>NUCLEOTIDE SEQUENCE [LARGE SCALE GENOMIC DNA]</scope>
    <source>
        <strain evidence="6">Ec32 / CCAP1310/4</strain>
    </source>
</reference>